<reference evidence="1" key="1">
    <citation type="submission" date="2022-09" db="EMBL/GenBank/DDBJ databases">
        <title>Intensive care unit water sources are persistently colonized with multi-drug resistant bacteria and are the site of extensive horizontal gene transfer of antibiotic resistance genes.</title>
        <authorList>
            <person name="Diorio-Toth L."/>
        </authorList>
    </citation>
    <scope>NUCLEOTIDE SEQUENCE</scope>
    <source>
        <strain evidence="1">GD03676</strain>
    </source>
</reference>
<dbReference type="AlphaFoldDB" id="A0AA43B0C7"/>
<evidence type="ECO:0000313" key="2">
    <source>
        <dbReference type="Proteomes" id="UP001161276"/>
    </source>
</evidence>
<proteinExistence type="predicted"/>
<protein>
    <submittedName>
        <fullName evidence="1">Uncharacterized protein</fullName>
    </submittedName>
</protein>
<name>A0AA43B0C7_9BURK</name>
<dbReference type="EMBL" id="JAOCKG010000003">
    <property type="protein sequence ID" value="MDH2050720.1"/>
    <property type="molecule type" value="Genomic_DNA"/>
</dbReference>
<organism evidence="1 2">
    <name type="scientific">Achromobacter marplatensis</name>
    <dbReference type="NCBI Taxonomy" id="470868"/>
    <lineage>
        <taxon>Bacteria</taxon>
        <taxon>Pseudomonadati</taxon>
        <taxon>Pseudomonadota</taxon>
        <taxon>Betaproteobacteria</taxon>
        <taxon>Burkholderiales</taxon>
        <taxon>Alcaligenaceae</taxon>
        <taxon>Achromobacter</taxon>
    </lineage>
</organism>
<accession>A0AA43B0C7</accession>
<dbReference type="Proteomes" id="UP001161276">
    <property type="component" value="Unassembled WGS sequence"/>
</dbReference>
<dbReference type="RefSeq" id="WP_280026643.1">
    <property type="nucleotide sequence ID" value="NZ_JAOCKG010000003.1"/>
</dbReference>
<comment type="caution">
    <text evidence="1">The sequence shown here is derived from an EMBL/GenBank/DDBJ whole genome shotgun (WGS) entry which is preliminary data.</text>
</comment>
<gene>
    <name evidence="1" type="ORF">N5K24_09935</name>
</gene>
<sequence length="197" mass="21433">MDTQNSNTGGDGESGANLRASSYYVLQATHCCVQCGESTPVFALAVPPDHESTEADFELDEDGDSTGLDPMAFHEWLFGPEQWQRIEGPALLSQVGILSAPVVRTLQALAPTVRQNPDRNGQWTNFCEHCGSPVWEGALYPTPGQPFCPKDDAAAAQITVHAVDEPLSAFTAMCWTDGYRNKWPLFKRLGVVCSEAE</sequence>
<evidence type="ECO:0000313" key="1">
    <source>
        <dbReference type="EMBL" id="MDH2050720.1"/>
    </source>
</evidence>